<dbReference type="NCBIfam" id="NF003814">
    <property type="entry name" value="PRK05406.1-3"/>
    <property type="match status" value="1"/>
</dbReference>
<gene>
    <name evidence="1" type="primary">pxpA</name>
    <name evidence="2" type="ORF">GCM10025782_23300</name>
</gene>
<keyword evidence="1" id="KW-0547">Nucleotide-binding</keyword>
<organism evidence="2 3">
    <name type="scientific">Pedococcus ginsenosidimutans</name>
    <dbReference type="NCBI Taxonomy" id="490570"/>
    <lineage>
        <taxon>Bacteria</taxon>
        <taxon>Bacillati</taxon>
        <taxon>Actinomycetota</taxon>
        <taxon>Actinomycetes</taxon>
        <taxon>Micrococcales</taxon>
        <taxon>Intrasporangiaceae</taxon>
        <taxon>Pedococcus</taxon>
    </lineage>
</organism>
<reference evidence="3" key="1">
    <citation type="journal article" date="2019" name="Int. J. Syst. Evol. Microbiol.">
        <title>The Global Catalogue of Microorganisms (GCM) 10K type strain sequencing project: providing services to taxonomists for standard genome sequencing and annotation.</title>
        <authorList>
            <consortium name="The Broad Institute Genomics Platform"/>
            <consortium name="The Broad Institute Genome Sequencing Center for Infectious Disease"/>
            <person name="Wu L."/>
            <person name="Ma J."/>
        </authorList>
    </citation>
    <scope>NUCLEOTIDE SEQUENCE [LARGE SCALE GENOMIC DNA]</scope>
    <source>
        <strain evidence="3">JCM 18961</strain>
    </source>
</reference>
<comment type="subunit">
    <text evidence="1">Forms a complex composed of PxpA, PxpB and PxpC.</text>
</comment>
<comment type="function">
    <text evidence="1">Catalyzes the cleavage of 5-oxoproline to form L-glutamate coupled to the hydrolysis of ATP to ADP and inorganic phosphate.</text>
</comment>
<sequence>MTPTAVVGIDLNADLAESYGRWELGDDLAMLEVVTSANVACGFHAGDPTTLLRVCRAAAAAGVRVGAQVGYHDLAGFGRRFIDIDPDDLTAEIVYQVGALDALARAAGTSVGYVKPHGALYNAVVSHERQAAAVVEAVCLVDPTLPLVGLPHALSLRLAEAAGVPTVTEAFADRAYRPDGTLLPRSEPGAVLHDPEAVAARVVELVLEGSLTAADGSRVEVRADSVCVHGDSPGAVAMATAVRRALESAGVDVRPFVAPREG</sequence>
<dbReference type="PANTHER" id="PTHR30292:SF0">
    <property type="entry name" value="5-OXOPROLINASE SUBUNIT A"/>
    <property type="match status" value="1"/>
</dbReference>
<comment type="caution">
    <text evidence="2">The sequence shown here is derived from an EMBL/GenBank/DDBJ whole genome shotgun (WGS) entry which is preliminary data.</text>
</comment>
<comment type="similarity">
    <text evidence="1">Belongs to the LamB/PxpA family.</text>
</comment>
<dbReference type="NCBIfam" id="NF003816">
    <property type="entry name" value="PRK05406.1-5"/>
    <property type="match status" value="1"/>
</dbReference>
<keyword evidence="1" id="KW-0378">Hydrolase</keyword>
<evidence type="ECO:0000256" key="1">
    <source>
        <dbReference type="HAMAP-Rule" id="MF_00691"/>
    </source>
</evidence>
<dbReference type="InterPro" id="IPR005501">
    <property type="entry name" value="LamB/YcsF/PxpA-like"/>
</dbReference>
<accession>A0ABP8YA69</accession>
<dbReference type="EMBL" id="BAABLO010000011">
    <property type="protein sequence ID" value="GAA4724587.1"/>
    <property type="molecule type" value="Genomic_DNA"/>
</dbReference>
<evidence type="ECO:0000313" key="3">
    <source>
        <dbReference type="Proteomes" id="UP001500556"/>
    </source>
</evidence>
<keyword evidence="3" id="KW-1185">Reference proteome</keyword>
<dbReference type="InterPro" id="IPR011330">
    <property type="entry name" value="Glyco_hydro/deAcase_b/a-brl"/>
</dbReference>
<dbReference type="CDD" id="cd10787">
    <property type="entry name" value="LamB_YcsF_like"/>
    <property type="match status" value="1"/>
</dbReference>
<dbReference type="Pfam" id="PF03746">
    <property type="entry name" value="LamB_YcsF"/>
    <property type="match status" value="1"/>
</dbReference>
<dbReference type="Proteomes" id="UP001500556">
    <property type="component" value="Unassembled WGS sequence"/>
</dbReference>
<dbReference type="SUPFAM" id="SSF88713">
    <property type="entry name" value="Glycoside hydrolase/deacetylase"/>
    <property type="match status" value="1"/>
</dbReference>
<dbReference type="PANTHER" id="PTHR30292">
    <property type="entry name" value="UNCHARACTERIZED PROTEIN YBGL-RELATED"/>
    <property type="match status" value="1"/>
</dbReference>
<name>A0ABP8YA69_9MICO</name>
<evidence type="ECO:0000313" key="2">
    <source>
        <dbReference type="EMBL" id="GAA4724587.1"/>
    </source>
</evidence>
<dbReference type="Gene3D" id="3.20.20.370">
    <property type="entry name" value="Glycoside hydrolase/deacetylase"/>
    <property type="match status" value="1"/>
</dbReference>
<dbReference type="HAMAP" id="MF_00691">
    <property type="entry name" value="PxpA"/>
    <property type="match status" value="1"/>
</dbReference>
<dbReference type="EC" id="3.5.2.9" evidence="1"/>
<protein>
    <recommendedName>
        <fullName evidence="1">5-oxoprolinase subunit A</fullName>
        <shortName evidence="1">5-OPase subunit A</shortName>
        <ecNumber evidence="1">3.5.2.9</ecNumber>
    </recommendedName>
    <alternativeName>
        <fullName evidence="1">5-oxoprolinase (ATP-hydrolyzing) subunit A</fullName>
    </alternativeName>
</protein>
<comment type="catalytic activity">
    <reaction evidence="1">
        <text>5-oxo-L-proline + ATP + 2 H2O = L-glutamate + ADP + phosphate + H(+)</text>
        <dbReference type="Rhea" id="RHEA:10348"/>
        <dbReference type="ChEBI" id="CHEBI:15377"/>
        <dbReference type="ChEBI" id="CHEBI:15378"/>
        <dbReference type="ChEBI" id="CHEBI:29985"/>
        <dbReference type="ChEBI" id="CHEBI:30616"/>
        <dbReference type="ChEBI" id="CHEBI:43474"/>
        <dbReference type="ChEBI" id="CHEBI:58402"/>
        <dbReference type="ChEBI" id="CHEBI:456216"/>
        <dbReference type="EC" id="3.5.2.9"/>
    </reaction>
</comment>
<keyword evidence="1" id="KW-0067">ATP-binding</keyword>
<proteinExistence type="inferred from homology"/>